<dbReference type="InterPro" id="IPR021741">
    <property type="entry name" value="DUF3311"/>
</dbReference>
<feature type="transmembrane region" description="Helical" evidence="1">
    <location>
        <begin position="7"/>
        <end position="29"/>
    </location>
</feature>
<feature type="transmembrane region" description="Helical" evidence="1">
    <location>
        <begin position="41"/>
        <end position="63"/>
    </location>
</feature>
<evidence type="ECO:0000256" key="1">
    <source>
        <dbReference type="SAM" id="Phobius"/>
    </source>
</evidence>
<comment type="caution">
    <text evidence="2">The sequence shown here is derived from an EMBL/GenBank/DDBJ whole genome shotgun (WGS) entry which is preliminary data.</text>
</comment>
<evidence type="ECO:0000313" key="3">
    <source>
        <dbReference type="Proteomes" id="UP001248067"/>
    </source>
</evidence>
<keyword evidence="3" id="KW-1185">Reference proteome</keyword>
<dbReference type="Pfam" id="PF11755">
    <property type="entry name" value="DUF3311"/>
    <property type="match status" value="1"/>
</dbReference>
<keyword evidence="1" id="KW-0812">Transmembrane</keyword>
<keyword evidence="1" id="KW-0472">Membrane</keyword>
<organism evidence="2 3">
    <name type="scientific">Burkholderia pseudomultivorans</name>
    <dbReference type="NCBI Taxonomy" id="1207504"/>
    <lineage>
        <taxon>Bacteria</taxon>
        <taxon>Pseudomonadati</taxon>
        <taxon>Pseudomonadota</taxon>
        <taxon>Betaproteobacteria</taxon>
        <taxon>Burkholderiales</taxon>
        <taxon>Burkholderiaceae</taxon>
        <taxon>Burkholderia</taxon>
        <taxon>Burkholderia cepacia complex</taxon>
    </lineage>
</organism>
<reference evidence="2 3" key="1">
    <citation type="submission" date="2019-06" db="EMBL/GenBank/DDBJ databases">
        <title>Evolution of Burkholderia multivorans in the lungs of Cystic Fibrosis patients.</title>
        <authorList>
            <person name="Moreira L.M."/>
        </authorList>
    </citation>
    <scope>NUCLEOTIDE SEQUENCE [LARGE SCALE GENOMIC DNA]</scope>
    <source>
        <strain evidence="2 3">VC13239</strain>
    </source>
</reference>
<protein>
    <recommendedName>
        <fullName evidence="4">DUF3311 domain-containing protein</fullName>
    </recommendedName>
</protein>
<dbReference type="Proteomes" id="UP001248067">
    <property type="component" value="Unassembled WGS sequence"/>
</dbReference>
<keyword evidence="1" id="KW-1133">Transmembrane helix</keyword>
<sequence length="70" mass="7956">MIEEARVLRYLIGIGIPYLGVLGVLPWVASQDRYVLGVPFVFMWIFAWFVLTSGCLLACWMLFDRRASGA</sequence>
<gene>
    <name evidence="2" type="ORF">FEQ00_02942</name>
</gene>
<evidence type="ECO:0000313" key="2">
    <source>
        <dbReference type="EMBL" id="MDR8754519.1"/>
    </source>
</evidence>
<evidence type="ECO:0008006" key="4">
    <source>
        <dbReference type="Google" id="ProtNLM"/>
    </source>
</evidence>
<dbReference type="EMBL" id="VJSY01000019">
    <property type="protein sequence ID" value="MDR8754519.1"/>
    <property type="molecule type" value="Genomic_DNA"/>
</dbReference>
<name>A0ABU2E4D9_9BURK</name>
<proteinExistence type="predicted"/>
<accession>A0ABU2E4D9</accession>